<gene>
    <name evidence="1" type="ORF">CITCOLO1_LOCUS20287</name>
</gene>
<reference evidence="1 2" key="1">
    <citation type="submission" date="2024-03" db="EMBL/GenBank/DDBJ databases">
        <authorList>
            <person name="Gkanogiannis A."/>
            <person name="Becerra Lopez-Lavalle L."/>
        </authorList>
    </citation>
    <scope>NUCLEOTIDE SEQUENCE [LARGE SCALE GENOMIC DNA]</scope>
</reference>
<sequence>MNLVIQSPTGVRRPSIRCSLIVLSAMGLHGFSSAGLAGLESCRPPSLFSQWNSVSPSFCSGVSLAVQVVVPTSFGGRECSVVGSPVCRFVNGVQRLGLQG</sequence>
<dbReference type="Proteomes" id="UP001642487">
    <property type="component" value="Chromosome 8"/>
</dbReference>
<dbReference type="EMBL" id="OZ021742">
    <property type="protein sequence ID" value="CAK9327891.1"/>
    <property type="molecule type" value="Genomic_DNA"/>
</dbReference>
<keyword evidence="2" id="KW-1185">Reference proteome</keyword>
<organism evidence="1 2">
    <name type="scientific">Citrullus colocynthis</name>
    <name type="common">colocynth</name>
    <dbReference type="NCBI Taxonomy" id="252529"/>
    <lineage>
        <taxon>Eukaryota</taxon>
        <taxon>Viridiplantae</taxon>
        <taxon>Streptophyta</taxon>
        <taxon>Embryophyta</taxon>
        <taxon>Tracheophyta</taxon>
        <taxon>Spermatophyta</taxon>
        <taxon>Magnoliopsida</taxon>
        <taxon>eudicotyledons</taxon>
        <taxon>Gunneridae</taxon>
        <taxon>Pentapetalae</taxon>
        <taxon>rosids</taxon>
        <taxon>fabids</taxon>
        <taxon>Cucurbitales</taxon>
        <taxon>Cucurbitaceae</taxon>
        <taxon>Benincaseae</taxon>
        <taxon>Citrullus</taxon>
    </lineage>
</organism>
<evidence type="ECO:0008006" key="3">
    <source>
        <dbReference type="Google" id="ProtNLM"/>
    </source>
</evidence>
<name>A0ABP0Z993_9ROSI</name>
<evidence type="ECO:0000313" key="2">
    <source>
        <dbReference type="Proteomes" id="UP001642487"/>
    </source>
</evidence>
<proteinExistence type="predicted"/>
<accession>A0ABP0Z993</accession>
<protein>
    <recommendedName>
        <fullName evidence="3">Secreted protein</fullName>
    </recommendedName>
</protein>
<evidence type="ECO:0000313" key="1">
    <source>
        <dbReference type="EMBL" id="CAK9327891.1"/>
    </source>
</evidence>